<dbReference type="Gene3D" id="1.10.10.10">
    <property type="entry name" value="Winged helix-like DNA-binding domain superfamily/Winged helix DNA-binding domain"/>
    <property type="match status" value="1"/>
</dbReference>
<keyword evidence="3" id="KW-1185">Reference proteome</keyword>
<dbReference type="InterPro" id="IPR013196">
    <property type="entry name" value="HTH_11"/>
</dbReference>
<dbReference type="SUPFAM" id="SSF46785">
    <property type="entry name" value="Winged helix' DNA-binding domain"/>
    <property type="match status" value="1"/>
</dbReference>
<reference evidence="3" key="1">
    <citation type="submission" date="2016-10" db="EMBL/GenBank/DDBJ databases">
        <authorList>
            <person name="Varghese N."/>
            <person name="Submissions S."/>
        </authorList>
    </citation>
    <scope>NUCLEOTIDE SEQUENCE [LARGE SCALE GENOMIC DNA]</scope>
    <source>
        <strain evidence="3">DSM 16089</strain>
    </source>
</reference>
<dbReference type="Proteomes" id="UP000183750">
    <property type="component" value="Unassembled WGS sequence"/>
</dbReference>
<name>A0A1H4T4L7_9MICO</name>
<dbReference type="EMBL" id="FNSQ01000006">
    <property type="protein sequence ID" value="SEC51238.1"/>
    <property type="molecule type" value="Genomic_DNA"/>
</dbReference>
<feature type="domain" description="Helix-turn-helix type 11" evidence="1">
    <location>
        <begin position="64"/>
        <end position="116"/>
    </location>
</feature>
<gene>
    <name evidence="2" type="ORF">SAMN04489807_3449</name>
</gene>
<evidence type="ECO:0000259" key="1">
    <source>
        <dbReference type="Pfam" id="PF08279"/>
    </source>
</evidence>
<dbReference type="Pfam" id="PF08279">
    <property type="entry name" value="HTH_11"/>
    <property type="match status" value="1"/>
</dbReference>
<evidence type="ECO:0000313" key="3">
    <source>
        <dbReference type="Proteomes" id="UP000183750"/>
    </source>
</evidence>
<dbReference type="RefSeq" id="WP_420811384.1">
    <property type="nucleotide sequence ID" value="NZ_FNSQ01000006.1"/>
</dbReference>
<proteinExistence type="predicted"/>
<protein>
    <submittedName>
        <fullName evidence="2">HTH domain-containing protein</fullName>
    </submittedName>
</protein>
<dbReference type="InterPro" id="IPR036390">
    <property type="entry name" value="WH_DNA-bd_sf"/>
</dbReference>
<sequence length="141" mass="15818">MAPIILGSGRSLFGELDEDVLLTVRGSHATDDGLVRTTYDVVAAEARTVPCERREDGGVNRTDRLYALVEELRAMSPRPRSARWLAERFEVSRRTVERDLSALQQAGLPIWAEPGRTVATSSMPPRRWVLRGSHSMKRSRC</sequence>
<dbReference type="AlphaFoldDB" id="A0A1H4T4L7"/>
<organism evidence="2 3">
    <name type="scientific">Microbacterium hydrocarbonoxydans</name>
    <dbReference type="NCBI Taxonomy" id="273678"/>
    <lineage>
        <taxon>Bacteria</taxon>
        <taxon>Bacillati</taxon>
        <taxon>Actinomycetota</taxon>
        <taxon>Actinomycetes</taxon>
        <taxon>Micrococcales</taxon>
        <taxon>Microbacteriaceae</taxon>
        <taxon>Microbacterium</taxon>
    </lineage>
</organism>
<dbReference type="InterPro" id="IPR036388">
    <property type="entry name" value="WH-like_DNA-bd_sf"/>
</dbReference>
<accession>A0A1H4T4L7</accession>
<evidence type="ECO:0000313" key="2">
    <source>
        <dbReference type="EMBL" id="SEC51238.1"/>
    </source>
</evidence>